<feature type="compositionally biased region" description="Basic and acidic residues" evidence="1">
    <location>
        <begin position="432"/>
        <end position="445"/>
    </location>
</feature>
<feature type="compositionally biased region" description="Low complexity" evidence="1">
    <location>
        <begin position="407"/>
        <end position="421"/>
    </location>
</feature>
<evidence type="ECO:0000313" key="3">
    <source>
        <dbReference type="EMBL" id="CAE8675445.1"/>
    </source>
</evidence>
<reference evidence="3" key="1">
    <citation type="submission" date="2021-02" db="EMBL/GenBank/DDBJ databases">
        <authorList>
            <person name="Dougan E. K."/>
            <person name="Rhodes N."/>
            <person name="Thang M."/>
            <person name="Chan C."/>
        </authorList>
    </citation>
    <scope>NUCLEOTIDE SEQUENCE</scope>
</reference>
<dbReference type="AlphaFoldDB" id="A0A813JFL3"/>
<feature type="region of interest" description="Disordered" evidence="1">
    <location>
        <begin position="133"/>
        <end position="174"/>
    </location>
</feature>
<feature type="domain" description="Myb-like" evidence="2">
    <location>
        <begin position="507"/>
        <end position="564"/>
    </location>
</feature>
<proteinExistence type="predicted"/>
<feature type="region of interest" description="Disordered" evidence="1">
    <location>
        <begin position="202"/>
        <end position="222"/>
    </location>
</feature>
<evidence type="ECO:0000259" key="2">
    <source>
        <dbReference type="PROSITE" id="PS50090"/>
    </source>
</evidence>
<dbReference type="PROSITE" id="PS50090">
    <property type="entry name" value="MYB_LIKE"/>
    <property type="match status" value="1"/>
</dbReference>
<name>A0A813JFL3_POLGL</name>
<protein>
    <recommendedName>
        <fullName evidence="2">Myb-like domain-containing protein</fullName>
    </recommendedName>
</protein>
<dbReference type="EMBL" id="CAJNNW010025065">
    <property type="protein sequence ID" value="CAE8675445.1"/>
    <property type="molecule type" value="Genomic_DNA"/>
</dbReference>
<dbReference type="Proteomes" id="UP000626109">
    <property type="component" value="Unassembled WGS sequence"/>
</dbReference>
<comment type="caution">
    <text evidence="3">The sequence shown here is derived from an EMBL/GenBank/DDBJ whole genome shotgun (WGS) entry which is preliminary data.</text>
</comment>
<organism evidence="3 4">
    <name type="scientific">Polarella glacialis</name>
    <name type="common">Dinoflagellate</name>
    <dbReference type="NCBI Taxonomy" id="89957"/>
    <lineage>
        <taxon>Eukaryota</taxon>
        <taxon>Sar</taxon>
        <taxon>Alveolata</taxon>
        <taxon>Dinophyceae</taxon>
        <taxon>Suessiales</taxon>
        <taxon>Suessiaceae</taxon>
        <taxon>Polarella</taxon>
    </lineage>
</organism>
<feature type="region of interest" description="Disordered" evidence="1">
    <location>
        <begin position="407"/>
        <end position="500"/>
    </location>
</feature>
<feature type="compositionally biased region" description="Polar residues" evidence="1">
    <location>
        <begin position="141"/>
        <end position="167"/>
    </location>
</feature>
<evidence type="ECO:0000313" key="4">
    <source>
        <dbReference type="Proteomes" id="UP000626109"/>
    </source>
</evidence>
<gene>
    <name evidence="3" type="ORF">PGLA2088_LOCUS19394</name>
</gene>
<accession>A0A813JFL3</accession>
<dbReference type="InterPro" id="IPR001005">
    <property type="entry name" value="SANT/Myb"/>
</dbReference>
<feature type="compositionally biased region" description="Polar residues" evidence="1">
    <location>
        <begin position="202"/>
        <end position="211"/>
    </location>
</feature>
<sequence>MMSMACPICGTCQPLIDRRRQWRLLQCSATTLRGRVQALEGNAWFDVHFERHSFLGAGSVVGARIAVCRVSGRRAMLRVRTAGKRESDSLRVFHSNLADQVCSADCHADAQHSGQAPEHGWQQGIIQSEHAEHTVKHTKTMHQQETRSASNAKYKSKGSENNSSPSIKPSVKSEEFLVPSTRTWDGGNTELIIDGLAVPSQHVITPTSPSDNNNNNSNNKELGAGRLAESFSESLQATSTSTQLAEAGLATSMQKKALKSLNCATAKWSNADWSEREAYVHAVAAQLSDAEATYCWQELLSVLRNAAAALSPPRCKATSCDSGEQMTENAQLCLDAAARQQQRLRLFFIRALALLRQFEEDERVEVILRHVQRLIEHFQQRAGDIYGAAGGRQWSLIQAALVDEQQSSGSQQRQQQQQQQQLVGQLEDADEQHEQRSHLKRHLENGDNSPNRRAGILKKSKNQAVPAHSSTLTPQPAPESRIGQLQLQQQRQKQVRHKLPRDVCDQNSHRTQQAWSEIDRDRLTAAAQAAGGKDRKLQASDWKRIGQDFGRSADSVLKQWLKMTDARYSFEKAPVRHARGAIKNMAIEAMARLGGQATIPELISFCRADAAIQASYGEKLSEHLTKISGAMQLMPLWERSLSTNMSGVFQATGRKREGRKVYAFLQQVGDG</sequence>
<evidence type="ECO:0000256" key="1">
    <source>
        <dbReference type="SAM" id="MobiDB-lite"/>
    </source>
</evidence>